<accession>A0A815FY98</accession>
<evidence type="ECO:0000313" key="5">
    <source>
        <dbReference type="Proteomes" id="UP000663870"/>
    </source>
</evidence>
<evidence type="ECO:0000313" key="3">
    <source>
        <dbReference type="EMBL" id="CAF1591871.1"/>
    </source>
</evidence>
<dbReference type="InterPro" id="IPR016181">
    <property type="entry name" value="Acyl_CoA_acyltransferase"/>
</dbReference>
<dbReference type="SUPFAM" id="SSF55729">
    <property type="entry name" value="Acyl-CoA N-acyltransferases (Nat)"/>
    <property type="match status" value="1"/>
</dbReference>
<dbReference type="Proteomes" id="UP000663854">
    <property type="component" value="Unassembled WGS sequence"/>
</dbReference>
<protein>
    <recommendedName>
        <fullName evidence="1">N-acetyltransferase domain-containing protein</fullName>
    </recommendedName>
</protein>
<proteinExistence type="predicted"/>
<dbReference type="InterPro" id="IPR000182">
    <property type="entry name" value="GNAT_dom"/>
</dbReference>
<dbReference type="Gene3D" id="3.40.630.30">
    <property type="match status" value="1"/>
</dbReference>
<evidence type="ECO:0000313" key="4">
    <source>
        <dbReference type="Proteomes" id="UP000663854"/>
    </source>
</evidence>
<sequence>MENQFILRRADISDIDALSQLAQRTIQETFVEDLCISYPENFLDSYFHSSAKDKTNGELVAYAAVSPCIIDDIPHSDVCSNKDGALHRLYVRRDRQSHGFGPQLMNVSLSWFTEHFPKRSIWLRVLSQNLKAQKFYSYYGFHKVGDCDYVSGEWKDHHYIMKRQPDTV</sequence>
<name>A0A815FY98_9BILA</name>
<dbReference type="AlphaFoldDB" id="A0A815FY98"/>
<dbReference type="EMBL" id="CAJNOL010004631">
    <property type="protein sequence ID" value="CAF1591871.1"/>
    <property type="molecule type" value="Genomic_DNA"/>
</dbReference>
<dbReference type="Proteomes" id="UP000663870">
    <property type="component" value="Unassembled WGS sequence"/>
</dbReference>
<comment type="caution">
    <text evidence="2">The sequence shown here is derived from an EMBL/GenBank/DDBJ whole genome shotgun (WGS) entry which is preliminary data.</text>
</comment>
<gene>
    <name evidence="3" type="ORF">JXQ802_LOCUS47326</name>
    <name evidence="2" type="ORF">PYM288_LOCUS31431</name>
</gene>
<evidence type="ECO:0000259" key="1">
    <source>
        <dbReference type="PROSITE" id="PS51186"/>
    </source>
</evidence>
<dbReference type="CDD" id="cd04301">
    <property type="entry name" value="NAT_SF"/>
    <property type="match status" value="1"/>
</dbReference>
<keyword evidence="5" id="KW-1185">Reference proteome</keyword>
<dbReference type="GO" id="GO:0016747">
    <property type="term" value="F:acyltransferase activity, transferring groups other than amino-acyl groups"/>
    <property type="evidence" value="ECO:0007669"/>
    <property type="project" value="InterPro"/>
</dbReference>
<reference evidence="2" key="1">
    <citation type="submission" date="2021-02" db="EMBL/GenBank/DDBJ databases">
        <authorList>
            <person name="Nowell W R."/>
        </authorList>
    </citation>
    <scope>NUCLEOTIDE SEQUENCE</scope>
</reference>
<dbReference type="EMBL" id="CAJNOH010003308">
    <property type="protein sequence ID" value="CAF1331461.1"/>
    <property type="molecule type" value="Genomic_DNA"/>
</dbReference>
<evidence type="ECO:0000313" key="2">
    <source>
        <dbReference type="EMBL" id="CAF1331461.1"/>
    </source>
</evidence>
<dbReference type="PROSITE" id="PS51186">
    <property type="entry name" value="GNAT"/>
    <property type="match status" value="1"/>
</dbReference>
<organism evidence="2 4">
    <name type="scientific">Rotaria sordida</name>
    <dbReference type="NCBI Taxonomy" id="392033"/>
    <lineage>
        <taxon>Eukaryota</taxon>
        <taxon>Metazoa</taxon>
        <taxon>Spiralia</taxon>
        <taxon>Gnathifera</taxon>
        <taxon>Rotifera</taxon>
        <taxon>Eurotatoria</taxon>
        <taxon>Bdelloidea</taxon>
        <taxon>Philodinida</taxon>
        <taxon>Philodinidae</taxon>
        <taxon>Rotaria</taxon>
    </lineage>
</organism>
<dbReference type="Pfam" id="PF00583">
    <property type="entry name" value="Acetyltransf_1"/>
    <property type="match status" value="1"/>
</dbReference>
<feature type="domain" description="N-acetyltransferase" evidence="1">
    <location>
        <begin position="5"/>
        <end position="166"/>
    </location>
</feature>